<dbReference type="RefSeq" id="WP_103081248.1">
    <property type="nucleotide sequence ID" value="NZ_CP021850.1"/>
</dbReference>
<keyword evidence="3" id="KW-1185">Reference proteome</keyword>
<sequence>MHKYSEVVGLPVICVDTGKKVGLVKDIIFCPGSKEIKAFIIERSSYEIKRKLVLPEDVLNIGHDAVIINSASNLKNLKDMEKKGELRDKGEVLGLRVYTVNGEDLGVVKDILFDCDSGLIEGVEISDGLLQDIVKGRNIIPLFGKVEFSSENILIGKEALEEMTGTGGGLKKRFLEE</sequence>
<dbReference type="InterPro" id="IPR011033">
    <property type="entry name" value="PRC_barrel-like_sf"/>
</dbReference>
<comment type="caution">
    <text evidence="2">The sequence shown here is derived from an EMBL/GenBank/DDBJ whole genome shotgun (WGS) entry which is preliminary data.</text>
</comment>
<proteinExistence type="predicted"/>
<dbReference type="Pfam" id="PF05239">
    <property type="entry name" value="PRC"/>
    <property type="match status" value="2"/>
</dbReference>
<dbReference type="OrthoDB" id="1707618at2"/>
<evidence type="ECO:0000313" key="2">
    <source>
        <dbReference type="EMBL" id="PNT99551.1"/>
    </source>
</evidence>
<dbReference type="Proteomes" id="UP000236151">
    <property type="component" value="Unassembled WGS sequence"/>
</dbReference>
<gene>
    <name evidence="2" type="ORF">CDQ84_08185</name>
</gene>
<accession>A0A2K2FFK1</accession>
<dbReference type="SUPFAM" id="SSF50346">
    <property type="entry name" value="PRC-barrel domain"/>
    <property type="match status" value="2"/>
</dbReference>
<evidence type="ECO:0000259" key="1">
    <source>
        <dbReference type="Pfam" id="PF05239"/>
    </source>
</evidence>
<protein>
    <submittedName>
        <fullName evidence="2">Photosystem reaction center subunit H</fullName>
    </submittedName>
</protein>
<dbReference type="KEGG" id="cthd:CDO33_09425"/>
<name>A0A2K2FFK1_9CLOT</name>
<dbReference type="AlphaFoldDB" id="A0A2K2FFK1"/>
<reference evidence="2 3" key="1">
    <citation type="submission" date="2017-06" db="EMBL/GenBank/DDBJ databases">
        <title>Investigating the central metabolism of Clostridium thermosuccinogenes.</title>
        <authorList>
            <person name="Koendjbiharie J.G."/>
            <person name="van Kranenburg R."/>
        </authorList>
    </citation>
    <scope>NUCLEOTIDE SEQUENCE [LARGE SCALE GENOMIC DNA]</scope>
    <source>
        <strain evidence="2 3">DSM 5806</strain>
    </source>
</reference>
<evidence type="ECO:0000313" key="3">
    <source>
        <dbReference type="Proteomes" id="UP000236151"/>
    </source>
</evidence>
<feature type="domain" description="PRC-barrel" evidence="1">
    <location>
        <begin position="91"/>
        <end position="135"/>
    </location>
</feature>
<organism evidence="2 3">
    <name type="scientific">Clostridium thermosuccinogenes</name>
    <dbReference type="NCBI Taxonomy" id="84032"/>
    <lineage>
        <taxon>Bacteria</taxon>
        <taxon>Bacillati</taxon>
        <taxon>Bacillota</taxon>
        <taxon>Clostridia</taxon>
        <taxon>Eubacteriales</taxon>
        <taxon>Clostridiaceae</taxon>
        <taxon>Clostridium</taxon>
    </lineage>
</organism>
<feature type="domain" description="PRC-barrel" evidence="1">
    <location>
        <begin position="2"/>
        <end position="70"/>
    </location>
</feature>
<dbReference type="InterPro" id="IPR027275">
    <property type="entry name" value="PRC-brl_dom"/>
</dbReference>
<dbReference type="Gene3D" id="2.30.30.240">
    <property type="entry name" value="PRC-barrel domain"/>
    <property type="match status" value="2"/>
</dbReference>
<dbReference type="EMBL" id="NIOJ01000017">
    <property type="protein sequence ID" value="PNT99551.1"/>
    <property type="molecule type" value="Genomic_DNA"/>
</dbReference>